<feature type="compositionally biased region" description="Polar residues" evidence="2">
    <location>
        <begin position="259"/>
        <end position="288"/>
    </location>
</feature>
<keyword evidence="4" id="KW-1185">Reference proteome</keyword>
<dbReference type="EMBL" id="QJNU01001599">
    <property type="protein sequence ID" value="RYO74007.1"/>
    <property type="molecule type" value="Genomic_DNA"/>
</dbReference>
<dbReference type="STRING" id="155417.A0A4Q4SRR3"/>
<dbReference type="AlphaFoldDB" id="A0A4Q4SRR3"/>
<feature type="compositionally biased region" description="Low complexity" evidence="2">
    <location>
        <begin position="350"/>
        <end position="364"/>
    </location>
</feature>
<feature type="region of interest" description="Disordered" evidence="2">
    <location>
        <begin position="41"/>
        <end position="123"/>
    </location>
</feature>
<keyword evidence="1" id="KW-0175">Coiled coil</keyword>
<feature type="region of interest" description="Disordered" evidence="2">
    <location>
        <begin position="203"/>
        <end position="526"/>
    </location>
</feature>
<feature type="compositionally biased region" description="Polar residues" evidence="2">
    <location>
        <begin position="207"/>
        <end position="232"/>
    </location>
</feature>
<organism evidence="3 4">
    <name type="scientific">Monosporascus ibericus</name>
    <dbReference type="NCBI Taxonomy" id="155417"/>
    <lineage>
        <taxon>Eukaryota</taxon>
        <taxon>Fungi</taxon>
        <taxon>Dikarya</taxon>
        <taxon>Ascomycota</taxon>
        <taxon>Pezizomycotina</taxon>
        <taxon>Sordariomycetes</taxon>
        <taxon>Xylariomycetidae</taxon>
        <taxon>Xylariales</taxon>
        <taxon>Xylariales incertae sedis</taxon>
        <taxon>Monosporascus</taxon>
    </lineage>
</organism>
<feature type="coiled-coil region" evidence="1">
    <location>
        <begin position="147"/>
        <end position="174"/>
    </location>
</feature>
<proteinExistence type="predicted"/>
<feature type="compositionally biased region" description="Basic and acidic residues" evidence="2">
    <location>
        <begin position="387"/>
        <end position="401"/>
    </location>
</feature>
<dbReference type="OrthoDB" id="5333304at2759"/>
<name>A0A4Q4SRR3_9PEZI</name>
<protein>
    <submittedName>
        <fullName evidence="3">Uncharacterized protein</fullName>
    </submittedName>
</protein>
<feature type="region of interest" description="Disordered" evidence="2">
    <location>
        <begin position="640"/>
        <end position="672"/>
    </location>
</feature>
<feature type="compositionally biased region" description="Polar residues" evidence="2">
    <location>
        <begin position="300"/>
        <end position="327"/>
    </location>
</feature>
<evidence type="ECO:0000256" key="2">
    <source>
        <dbReference type="SAM" id="MobiDB-lite"/>
    </source>
</evidence>
<dbReference type="Proteomes" id="UP000293360">
    <property type="component" value="Unassembled WGS sequence"/>
</dbReference>
<feature type="compositionally biased region" description="Basic residues" evidence="2">
    <location>
        <begin position="463"/>
        <end position="473"/>
    </location>
</feature>
<feature type="compositionally biased region" description="Polar residues" evidence="2">
    <location>
        <begin position="365"/>
        <end position="380"/>
    </location>
</feature>
<comment type="caution">
    <text evidence="3">The sequence shown here is derived from an EMBL/GenBank/DDBJ whole genome shotgun (WGS) entry which is preliminary data.</text>
</comment>
<gene>
    <name evidence="3" type="ORF">DL764_011014</name>
</gene>
<evidence type="ECO:0000313" key="4">
    <source>
        <dbReference type="Proteomes" id="UP000293360"/>
    </source>
</evidence>
<feature type="compositionally biased region" description="Low complexity" evidence="2">
    <location>
        <begin position="70"/>
        <end position="81"/>
    </location>
</feature>
<evidence type="ECO:0000256" key="1">
    <source>
        <dbReference type="SAM" id="Coils"/>
    </source>
</evidence>
<evidence type="ECO:0000313" key="3">
    <source>
        <dbReference type="EMBL" id="RYO74007.1"/>
    </source>
</evidence>
<accession>A0A4Q4SRR3</accession>
<sequence>MTTTTAPSGFARAQQAPSTLSAADLEKIREYQKITEFRDTILAGRHPRIKVPATSTQGRPAAIPPAQPNSSSIAESASSSAQTLRSVAGVTGHQKENRQSFKANSQQPAIAAPGASSPPVPDASKALVAGKTEIDPILLEKSDDLIKAEIQLQRQRLEKSLRDQIEERRAAMKATLQQPEYLKDLDLSDILAKALTVVQATAPPITSDANVAANNTDSSDSFDENTFYSSQHDTPELTASPRGEDAPPDVQMQDAPGSPAQNDAYSPTLQFNPQPLPITTPQSQQTHGGHSAPLVPGASSARQYLQSNEASVNEPTKQVAAGTQLSHTGGAPGLFRPPGRRDAIDAQVISSEESGAASRSGDSGNTDSDQPTDSNRTQNLRPLPHIADLRPREPPVVRAHDLSPYAPQPAHVSPLATAHQPPIPQPDISVLQAAPAPVTALRQQQQQHTVTSPESSPQGDKGVRRKNRKKNKRRPEGRTHTAPGSPDIKPEPRSPSPPSAPQFARPSKRQRPLQRQAEEPVYDESIIERSVSRVQREYRGPVPVQEERLPYAWERVEEPYARQLRYSVAPASQRPEHVVYEDRRPDRVVYEERRLGDAAIQYVRRIQSPPGYPVPYGASDARPMRSASYSVAQPVYGETSAYPSNGRTSVRPYPNRARSRSPVMAEGRSPFMCPPTTAPTRVVLDQYGRQYVEPLRASTSIRHVSAMPGNGPGEPEIIYERAPMPAASRISGVDTFEQDGVIYRRASPAVASRRVVTQPDYPGAEYRSYRERDYPLQHAREPPPEFVPYRGLADRHVPEDFAREYIPRTASVRPAEAVPYHGRLQSTRPEIAPREYASSVHPDARREATRPVIQEYSVRPTDAELPRREFSVRPAEGYYDRPLHRDEEVTYLERPRVAQPEVIYADDPRGQIYRQHG</sequence>
<feature type="compositionally biased region" description="Polar residues" evidence="2">
    <location>
        <begin position="441"/>
        <end position="458"/>
    </location>
</feature>
<reference evidence="3 4" key="1">
    <citation type="submission" date="2018-06" db="EMBL/GenBank/DDBJ databases">
        <title>Complete Genomes of Monosporascus.</title>
        <authorList>
            <person name="Robinson A.J."/>
            <person name="Natvig D.O."/>
        </authorList>
    </citation>
    <scope>NUCLEOTIDE SEQUENCE [LARGE SCALE GENOMIC DNA]</scope>
    <source>
        <strain evidence="3 4">CBS 110550</strain>
    </source>
</reference>